<proteinExistence type="predicted"/>
<sequence>MNKIKEIRLSDYGFFILSPSMMKKYLTNKKIKGKKILDKFDSDQNLYLDSISCGAWLPIPNIDAKKYFFSTEVNNAEWKINKNFGDFNLSVGDDNCVWIGSLVSLNSWDHKIFDEAENDVISYKTLTGQIINKFIKFEIPKGRYSINLMGMSSENKRGYVLDCKSVRDFGCLADPRDDKYAFNL</sequence>
<reference evidence="2" key="1">
    <citation type="submission" date="2023-07" db="EMBL/GenBank/DDBJ databases">
        <title>Molecular identification of indigenous halophilic bacteria isolated from red sea cost, biodegradation of synthetic dyes and assessment of degraded metabolite toxicity.</title>
        <authorList>
            <person name="Chaieb K."/>
            <person name="Altayb H.N."/>
        </authorList>
    </citation>
    <scope>NUCLEOTIDE SEQUENCE [LARGE SCALE GENOMIC DNA]</scope>
    <source>
        <strain evidence="2">K20</strain>
    </source>
</reference>
<accession>A0ABS7YRV2</accession>
<organism evidence="1 2">
    <name type="scientific">Vibrio tritonius</name>
    <dbReference type="NCBI Taxonomy" id="1435069"/>
    <lineage>
        <taxon>Bacteria</taxon>
        <taxon>Pseudomonadati</taxon>
        <taxon>Pseudomonadota</taxon>
        <taxon>Gammaproteobacteria</taxon>
        <taxon>Vibrionales</taxon>
        <taxon>Vibrionaceae</taxon>
        <taxon>Vibrio</taxon>
    </lineage>
</organism>
<gene>
    <name evidence="1" type="ORF">LDJ79_19875</name>
</gene>
<dbReference type="EMBL" id="JAIWIU010000168">
    <property type="protein sequence ID" value="MCA2018386.1"/>
    <property type="molecule type" value="Genomic_DNA"/>
</dbReference>
<name>A0ABS7YRV2_9VIBR</name>
<dbReference type="RefSeq" id="WP_225251817.1">
    <property type="nucleotide sequence ID" value="NZ_JAIWIU010000168.1"/>
</dbReference>
<keyword evidence="2" id="KW-1185">Reference proteome</keyword>
<evidence type="ECO:0000313" key="2">
    <source>
        <dbReference type="Proteomes" id="UP001199044"/>
    </source>
</evidence>
<evidence type="ECO:0000313" key="1">
    <source>
        <dbReference type="EMBL" id="MCA2018386.1"/>
    </source>
</evidence>
<comment type="caution">
    <text evidence="1">The sequence shown here is derived from an EMBL/GenBank/DDBJ whole genome shotgun (WGS) entry which is preliminary data.</text>
</comment>
<dbReference type="Proteomes" id="UP001199044">
    <property type="component" value="Unassembled WGS sequence"/>
</dbReference>
<protein>
    <submittedName>
        <fullName evidence="1">Uncharacterized protein</fullName>
    </submittedName>
</protein>